<evidence type="ECO:0000256" key="7">
    <source>
        <dbReference type="ARBA" id="ARBA00022777"/>
    </source>
</evidence>
<accession>A0A927BK77</accession>
<dbReference type="EC" id="2.7.13.3" evidence="2"/>
<evidence type="ECO:0000256" key="2">
    <source>
        <dbReference type="ARBA" id="ARBA00012438"/>
    </source>
</evidence>
<evidence type="ECO:0000256" key="6">
    <source>
        <dbReference type="ARBA" id="ARBA00022741"/>
    </source>
</evidence>
<proteinExistence type="predicted"/>
<dbReference type="PANTHER" id="PTHR24421">
    <property type="entry name" value="NITRATE/NITRITE SENSOR PROTEIN NARX-RELATED"/>
    <property type="match status" value="1"/>
</dbReference>
<dbReference type="Pfam" id="PF07730">
    <property type="entry name" value="HisKA_3"/>
    <property type="match status" value="1"/>
</dbReference>
<evidence type="ECO:0000256" key="5">
    <source>
        <dbReference type="ARBA" id="ARBA00022692"/>
    </source>
</evidence>
<feature type="transmembrane region" description="Helical" evidence="12">
    <location>
        <begin position="88"/>
        <end position="106"/>
    </location>
</feature>
<dbReference type="InterPro" id="IPR050482">
    <property type="entry name" value="Sensor_HK_TwoCompSys"/>
</dbReference>
<keyword evidence="8" id="KW-0067">ATP-binding</keyword>
<evidence type="ECO:0000256" key="11">
    <source>
        <dbReference type="SAM" id="MobiDB-lite"/>
    </source>
</evidence>
<dbReference type="GO" id="GO:0000155">
    <property type="term" value="F:phosphorelay sensor kinase activity"/>
    <property type="evidence" value="ECO:0007669"/>
    <property type="project" value="InterPro"/>
</dbReference>
<keyword evidence="10" id="KW-0902">Two-component regulatory system</keyword>
<dbReference type="PANTHER" id="PTHR24421:SF10">
    <property type="entry name" value="NITRATE_NITRITE SENSOR PROTEIN NARQ"/>
    <property type="match status" value="1"/>
</dbReference>
<evidence type="ECO:0000313" key="14">
    <source>
        <dbReference type="EMBL" id="MBD2828277.1"/>
    </source>
</evidence>
<comment type="catalytic activity">
    <reaction evidence="1">
        <text>ATP + protein L-histidine = ADP + protein N-phospho-L-histidine.</text>
        <dbReference type="EC" id="2.7.13.3"/>
    </reaction>
</comment>
<keyword evidence="9 12" id="KW-1133">Transmembrane helix</keyword>
<feature type="transmembrane region" description="Helical" evidence="12">
    <location>
        <begin position="157"/>
        <end position="174"/>
    </location>
</feature>
<evidence type="ECO:0000256" key="4">
    <source>
        <dbReference type="ARBA" id="ARBA00022679"/>
    </source>
</evidence>
<keyword evidence="12" id="KW-0472">Membrane</keyword>
<organism evidence="14">
    <name type="scientific">Streptomyces globisporus</name>
    <dbReference type="NCBI Taxonomy" id="1908"/>
    <lineage>
        <taxon>Bacteria</taxon>
        <taxon>Bacillati</taxon>
        <taxon>Actinomycetota</taxon>
        <taxon>Actinomycetes</taxon>
        <taxon>Kitasatosporales</taxon>
        <taxon>Streptomycetaceae</taxon>
        <taxon>Streptomyces</taxon>
    </lineage>
</organism>
<keyword evidence="7" id="KW-0418">Kinase</keyword>
<evidence type="ECO:0000256" key="1">
    <source>
        <dbReference type="ARBA" id="ARBA00000085"/>
    </source>
</evidence>
<comment type="caution">
    <text evidence="14">The sequence shown here is derived from an EMBL/GenBank/DDBJ whole genome shotgun (WGS) entry which is preliminary data.</text>
</comment>
<dbReference type="EMBL" id="JACWUS010000001">
    <property type="protein sequence ID" value="MBD2828277.1"/>
    <property type="molecule type" value="Genomic_DNA"/>
</dbReference>
<feature type="region of interest" description="Disordered" evidence="11">
    <location>
        <begin position="1"/>
        <end position="21"/>
    </location>
</feature>
<gene>
    <name evidence="14" type="ORF">ID875_07885</name>
</gene>
<feature type="domain" description="HAMP" evidence="13">
    <location>
        <begin position="224"/>
        <end position="269"/>
    </location>
</feature>
<dbReference type="Gene3D" id="1.20.5.1930">
    <property type="match status" value="1"/>
</dbReference>
<dbReference type="AlphaFoldDB" id="A0A927BK77"/>
<keyword evidence="6" id="KW-0547">Nucleotide-binding</keyword>
<reference evidence="14" key="1">
    <citation type="journal article" date="2020" name="PLoS ONE">
        <title>Isolation and characterization of Streptomyces bacteriophages and Streptomyces strains encoding biosynthetic arsenals: Streptomyces strains and phages for antibiotic discovery.</title>
        <authorList>
            <person name="Montano E.T."/>
            <person name="Nideffer J.F."/>
            <person name="Brumage L."/>
            <person name="Erb M."/>
            <person name="Derman A.I."/>
            <person name="Davis J.P."/>
            <person name="Estrada E."/>
            <person name="Fu S."/>
            <person name="Le D."/>
            <person name="Vuppala A."/>
            <person name="Tran C."/>
            <person name="Luterstein E."/>
            <person name="Lakkaraju S."/>
            <person name="Panchagnula S."/>
            <person name="Ren C."/>
            <person name="Doan J."/>
            <person name="Tran S."/>
            <person name="Soriano J."/>
            <person name="Fujita Y."/>
            <person name="Gutala P."/>
            <person name="Fujii Q."/>
            <person name="Lee M."/>
            <person name="Bui A."/>
            <person name="Villarreal C."/>
            <person name="Shing S.R."/>
            <person name="Kim S."/>
            <person name="Freeman D."/>
            <person name="Racha V."/>
            <person name="Ho A."/>
            <person name="Kumar P."/>
            <person name="Falah K."/>
            <person name="Dawson T."/>
            <person name="Enustun E."/>
            <person name="Prichard A."/>
            <person name="Gomez A."/>
            <person name="Khanna K."/>
            <person name="Trigg S."/>
            <person name="Fernandez L."/>
            <person name="Pogliano K."/>
            <person name="Pogliano J."/>
        </authorList>
    </citation>
    <scope>NUCLEOTIDE SEQUENCE</scope>
    <source>
        <strain evidence="14">QF2</strain>
    </source>
</reference>
<evidence type="ECO:0000256" key="8">
    <source>
        <dbReference type="ARBA" id="ARBA00022840"/>
    </source>
</evidence>
<evidence type="ECO:0000259" key="13">
    <source>
        <dbReference type="PROSITE" id="PS50885"/>
    </source>
</evidence>
<dbReference type="InterPro" id="IPR011712">
    <property type="entry name" value="Sig_transdc_His_kin_sub3_dim/P"/>
</dbReference>
<dbReference type="GO" id="GO:0005524">
    <property type="term" value="F:ATP binding"/>
    <property type="evidence" value="ECO:0007669"/>
    <property type="project" value="UniProtKB-KW"/>
</dbReference>
<keyword evidence="4" id="KW-0808">Transferase</keyword>
<dbReference type="GO" id="GO:0046983">
    <property type="term" value="F:protein dimerization activity"/>
    <property type="evidence" value="ECO:0007669"/>
    <property type="project" value="InterPro"/>
</dbReference>
<evidence type="ECO:0000256" key="12">
    <source>
        <dbReference type="SAM" id="Phobius"/>
    </source>
</evidence>
<dbReference type="InterPro" id="IPR003660">
    <property type="entry name" value="HAMP_dom"/>
</dbReference>
<evidence type="ECO:0000256" key="9">
    <source>
        <dbReference type="ARBA" id="ARBA00022989"/>
    </source>
</evidence>
<name>A0A927BK77_STRGL</name>
<feature type="transmembrane region" description="Helical" evidence="12">
    <location>
        <begin position="133"/>
        <end position="151"/>
    </location>
</feature>
<feature type="transmembrane region" description="Helical" evidence="12">
    <location>
        <begin position="62"/>
        <end position="81"/>
    </location>
</feature>
<dbReference type="PROSITE" id="PS50885">
    <property type="entry name" value="HAMP"/>
    <property type="match status" value="1"/>
</dbReference>
<evidence type="ECO:0000256" key="3">
    <source>
        <dbReference type="ARBA" id="ARBA00022553"/>
    </source>
</evidence>
<sequence>MAHTRTPGPTGEPPTGLTAAPATGLSAAPAGGLSARRVLGDVALWCALAAATVYGFREAGAPSPLLDLLVPLVVLAVAVPLARRRPGAAVALANGLCALGLTGGATPANAQVLSLAAFSCLLGARVAAARGPLLVLVGCLAVDVAVCAAFRAPPVWWFYALTALPGALLLPWLVGRYGRGRRELVREGWWLAHRLEERQHLVAERARLAERADIAADMHDSLGHALSLVALRAGALELSPDLTDRDRTELAELRGTIADAVEQLRETVAVL</sequence>
<keyword evidence="3" id="KW-0597">Phosphoprotein</keyword>
<evidence type="ECO:0000256" key="10">
    <source>
        <dbReference type="ARBA" id="ARBA00023012"/>
    </source>
</evidence>
<dbReference type="GO" id="GO:0016020">
    <property type="term" value="C:membrane"/>
    <property type="evidence" value="ECO:0007669"/>
    <property type="project" value="InterPro"/>
</dbReference>
<protein>
    <recommendedName>
        <fullName evidence="2">histidine kinase</fullName>
        <ecNumber evidence="2">2.7.13.3</ecNumber>
    </recommendedName>
</protein>
<keyword evidence="5 12" id="KW-0812">Transmembrane</keyword>